<dbReference type="SUPFAM" id="SSF142906">
    <property type="entry name" value="YjbR-like"/>
    <property type="match status" value="1"/>
</dbReference>
<accession>A0ABX8S3I4</accession>
<dbReference type="RefSeq" id="WP_066469815.1">
    <property type="nucleotide sequence ID" value="NZ_CBCRUZ010000001.1"/>
</dbReference>
<dbReference type="Pfam" id="PF04237">
    <property type="entry name" value="YjbR"/>
    <property type="match status" value="1"/>
</dbReference>
<keyword evidence="2" id="KW-1185">Reference proteome</keyword>
<name>A0ABX8S3I4_9ACTN</name>
<dbReference type="GO" id="GO:0003677">
    <property type="term" value="F:DNA binding"/>
    <property type="evidence" value="ECO:0007669"/>
    <property type="project" value="UniProtKB-KW"/>
</dbReference>
<dbReference type="InterPro" id="IPR038056">
    <property type="entry name" value="YjbR-like_sf"/>
</dbReference>
<evidence type="ECO:0000313" key="2">
    <source>
        <dbReference type="Proteomes" id="UP000887023"/>
    </source>
</evidence>
<dbReference type="EMBL" id="CP079105">
    <property type="protein sequence ID" value="QXQ12363.1"/>
    <property type="molecule type" value="Genomic_DNA"/>
</dbReference>
<gene>
    <name evidence="1" type="ORF">KV203_10150</name>
</gene>
<dbReference type="InterPro" id="IPR058532">
    <property type="entry name" value="YjbR/MT2646/Rv2570-like"/>
</dbReference>
<sequence>MSHPARFDPDDPLLARLRAVCLRFPGAGEKISHGRPNFFTRKIFAGYGAVEKGAHSSDRWARSVVILPDSAEREALLADPRFFRPGYLGAYGWIGLDLQSAEPDWDEITELVDASYRNTASRTLIAELDRSSSPQI</sequence>
<keyword evidence="1" id="KW-0238">DNA-binding</keyword>
<dbReference type="Proteomes" id="UP000887023">
    <property type="component" value="Chromosome"/>
</dbReference>
<proteinExistence type="predicted"/>
<protein>
    <submittedName>
        <fullName evidence="1">MmcQ/YjbR family DNA-binding protein</fullName>
    </submittedName>
</protein>
<dbReference type="Gene3D" id="3.90.1150.30">
    <property type="match status" value="1"/>
</dbReference>
<reference evidence="1" key="1">
    <citation type="submission" date="2021-07" db="EMBL/GenBank/DDBJ databases">
        <title>Candidatus Kaistella beijingensis sp. nov. isolated from a municipal wastewater treatment plant is involved in sludge foaming.</title>
        <authorList>
            <person name="Song Y."/>
            <person name="Liu S.-J."/>
        </authorList>
    </citation>
    <scope>NUCLEOTIDE SEQUENCE</scope>
    <source>
        <strain evidence="1">DSM 43998</strain>
    </source>
</reference>
<organism evidence="1 2">
    <name type="scientific">Skermania pinensis</name>
    <dbReference type="NCBI Taxonomy" id="39122"/>
    <lineage>
        <taxon>Bacteria</taxon>
        <taxon>Bacillati</taxon>
        <taxon>Actinomycetota</taxon>
        <taxon>Actinomycetes</taxon>
        <taxon>Mycobacteriales</taxon>
        <taxon>Gordoniaceae</taxon>
        <taxon>Skermania</taxon>
    </lineage>
</organism>
<evidence type="ECO:0000313" key="1">
    <source>
        <dbReference type="EMBL" id="QXQ12363.1"/>
    </source>
</evidence>